<evidence type="ECO:0000313" key="3">
    <source>
        <dbReference type="Proteomes" id="UP001194580"/>
    </source>
</evidence>
<feature type="region of interest" description="Disordered" evidence="1">
    <location>
        <begin position="79"/>
        <end position="138"/>
    </location>
</feature>
<dbReference type="GO" id="GO:0006310">
    <property type="term" value="P:DNA recombination"/>
    <property type="evidence" value="ECO:0007669"/>
    <property type="project" value="TreeGrafter"/>
</dbReference>
<dbReference type="EMBL" id="JAAAIL010000556">
    <property type="protein sequence ID" value="KAG0274831.1"/>
    <property type="molecule type" value="Genomic_DNA"/>
</dbReference>
<dbReference type="PANTHER" id="PTHR28527">
    <property type="entry name" value="MATING-TYPE SWITCHING PROTEIN SWI2-RELATED"/>
    <property type="match status" value="1"/>
</dbReference>
<dbReference type="Proteomes" id="UP001194580">
    <property type="component" value="Unassembled WGS sequence"/>
</dbReference>
<protein>
    <recommendedName>
        <fullName evidence="4">Swi5-dependent recombination DNA repair protein 1</fullName>
    </recommendedName>
</protein>
<name>A0AAD4DDE2_9FUNG</name>
<gene>
    <name evidence="2" type="ORF">BGZ95_009419</name>
</gene>
<accession>A0AAD4DDE2</accession>
<dbReference type="AlphaFoldDB" id="A0AAD4DDE2"/>
<feature type="compositionally biased region" description="Polar residues" evidence="1">
    <location>
        <begin position="1"/>
        <end position="17"/>
    </location>
</feature>
<feature type="compositionally biased region" description="Low complexity" evidence="1">
    <location>
        <begin position="79"/>
        <end position="91"/>
    </location>
</feature>
<feature type="region of interest" description="Disordered" evidence="1">
    <location>
        <begin position="1"/>
        <end position="22"/>
    </location>
</feature>
<feature type="compositionally biased region" description="Polar residues" evidence="1">
    <location>
        <begin position="127"/>
        <end position="138"/>
    </location>
</feature>
<proteinExistence type="predicted"/>
<keyword evidence="3" id="KW-1185">Reference proteome</keyword>
<comment type="caution">
    <text evidence="2">The sequence shown here is derived from an EMBL/GenBank/DDBJ whole genome shotgun (WGS) entry which is preliminary data.</text>
</comment>
<organism evidence="2 3">
    <name type="scientific">Linnemannia exigua</name>
    <dbReference type="NCBI Taxonomy" id="604196"/>
    <lineage>
        <taxon>Eukaryota</taxon>
        <taxon>Fungi</taxon>
        <taxon>Fungi incertae sedis</taxon>
        <taxon>Mucoromycota</taxon>
        <taxon>Mortierellomycotina</taxon>
        <taxon>Mortierellomycetes</taxon>
        <taxon>Mortierellales</taxon>
        <taxon>Mortierellaceae</taxon>
        <taxon>Linnemannia</taxon>
    </lineage>
</organism>
<dbReference type="Gene3D" id="6.10.140.1020">
    <property type="match status" value="1"/>
</dbReference>
<dbReference type="PANTHER" id="PTHR28527:SF1">
    <property type="entry name" value="SWI5-DEPENDENT RECOMBINATION DNA REPAIR PROTEIN 1"/>
    <property type="match status" value="1"/>
</dbReference>
<evidence type="ECO:0008006" key="4">
    <source>
        <dbReference type="Google" id="ProtNLM"/>
    </source>
</evidence>
<evidence type="ECO:0000313" key="2">
    <source>
        <dbReference type="EMBL" id="KAG0274831.1"/>
    </source>
</evidence>
<evidence type="ECO:0000256" key="1">
    <source>
        <dbReference type="SAM" id="MobiDB-lite"/>
    </source>
</evidence>
<sequence length="330" mass="36120">MSTEAPSSRAPNQSEKITTAMIGQKRPLLTSARLKGSLHKPFRSPFKTVQSTDVRLTTLTEGGTPAQVSRTLGTTATAPITKTTPIPASSSVMTPTSTPRTRLGLPKPSTSNAPGVGKRAPFRPPTFRSQHTTTSSDTEVGRLIQIQTLQARITQLQSSIRKGKQILKQQQKNETPIEVLTAKWKKASQEGAQVLMEKYMEQQSVFGGWDKDDDDNGPNDRRTAMDRGYCGFGSQQPTWNYSADAPMAGVSSLHELGPAGLQAMEEYIEHQDVQQDLPTVDEAIRSRSRPEATGITHLPAKMTKMQKLLFALGIDLDVIGYDPEQDIFVS</sequence>
<reference evidence="2" key="1">
    <citation type="journal article" date="2020" name="Fungal Divers.">
        <title>Resolving the Mortierellaceae phylogeny through synthesis of multi-gene phylogenetics and phylogenomics.</title>
        <authorList>
            <person name="Vandepol N."/>
            <person name="Liber J."/>
            <person name="Desiro A."/>
            <person name="Na H."/>
            <person name="Kennedy M."/>
            <person name="Barry K."/>
            <person name="Grigoriev I.V."/>
            <person name="Miller A.N."/>
            <person name="O'Donnell K."/>
            <person name="Stajich J.E."/>
            <person name="Bonito G."/>
        </authorList>
    </citation>
    <scope>NUCLEOTIDE SEQUENCE</scope>
    <source>
        <strain evidence="2">NRRL 28262</strain>
    </source>
</reference>